<dbReference type="Proteomes" id="UP000838756">
    <property type="component" value="Unassembled WGS sequence"/>
</dbReference>
<comment type="caution">
    <text evidence="1">The sequence shown here is derived from an EMBL/GenBank/DDBJ whole genome shotgun (WGS) entry which is preliminary data.</text>
</comment>
<accession>A0A8S4R1F5</accession>
<reference evidence="1" key="1">
    <citation type="submission" date="2022-03" db="EMBL/GenBank/DDBJ databases">
        <authorList>
            <person name="Lindestad O."/>
        </authorList>
    </citation>
    <scope>NUCLEOTIDE SEQUENCE</scope>
</reference>
<proteinExistence type="predicted"/>
<organism evidence="1 2">
    <name type="scientific">Pararge aegeria aegeria</name>
    <dbReference type="NCBI Taxonomy" id="348720"/>
    <lineage>
        <taxon>Eukaryota</taxon>
        <taxon>Metazoa</taxon>
        <taxon>Ecdysozoa</taxon>
        <taxon>Arthropoda</taxon>
        <taxon>Hexapoda</taxon>
        <taxon>Insecta</taxon>
        <taxon>Pterygota</taxon>
        <taxon>Neoptera</taxon>
        <taxon>Endopterygota</taxon>
        <taxon>Lepidoptera</taxon>
        <taxon>Glossata</taxon>
        <taxon>Ditrysia</taxon>
        <taxon>Papilionoidea</taxon>
        <taxon>Nymphalidae</taxon>
        <taxon>Satyrinae</taxon>
        <taxon>Satyrini</taxon>
        <taxon>Parargina</taxon>
        <taxon>Pararge</taxon>
    </lineage>
</organism>
<dbReference type="AlphaFoldDB" id="A0A8S4R1F5"/>
<keyword evidence="2" id="KW-1185">Reference proteome</keyword>
<name>A0A8S4R1F5_9NEOP</name>
<gene>
    <name evidence="1" type="primary">jg25481</name>
    <name evidence="1" type="ORF">PAEG_LOCUS7547</name>
</gene>
<evidence type="ECO:0000313" key="1">
    <source>
        <dbReference type="EMBL" id="CAH2226888.1"/>
    </source>
</evidence>
<protein>
    <submittedName>
        <fullName evidence="1">Jg25481 protein</fullName>
    </submittedName>
</protein>
<sequence>MNVWTSVPEHDHPLGGRSSCCYGRAYHHTPLHNQNITCFNGKGKHREDLCISIMFSKVCGGHQSALEGQRGGPRP</sequence>
<dbReference type="EMBL" id="CAKXAJ010022215">
    <property type="protein sequence ID" value="CAH2226888.1"/>
    <property type="molecule type" value="Genomic_DNA"/>
</dbReference>
<evidence type="ECO:0000313" key="2">
    <source>
        <dbReference type="Proteomes" id="UP000838756"/>
    </source>
</evidence>